<accession>A0AAV4Q750</accession>
<reference evidence="1 2" key="1">
    <citation type="submission" date="2021-06" db="EMBL/GenBank/DDBJ databases">
        <title>Caerostris darwini draft genome.</title>
        <authorList>
            <person name="Kono N."/>
            <person name="Arakawa K."/>
        </authorList>
    </citation>
    <scope>NUCLEOTIDE SEQUENCE [LARGE SCALE GENOMIC DNA]</scope>
</reference>
<protein>
    <submittedName>
        <fullName evidence="1">Uncharacterized protein</fullName>
    </submittedName>
</protein>
<organism evidence="1 2">
    <name type="scientific">Caerostris darwini</name>
    <dbReference type="NCBI Taxonomy" id="1538125"/>
    <lineage>
        <taxon>Eukaryota</taxon>
        <taxon>Metazoa</taxon>
        <taxon>Ecdysozoa</taxon>
        <taxon>Arthropoda</taxon>
        <taxon>Chelicerata</taxon>
        <taxon>Arachnida</taxon>
        <taxon>Araneae</taxon>
        <taxon>Araneomorphae</taxon>
        <taxon>Entelegynae</taxon>
        <taxon>Araneoidea</taxon>
        <taxon>Araneidae</taxon>
        <taxon>Caerostris</taxon>
    </lineage>
</organism>
<keyword evidence="2" id="KW-1185">Reference proteome</keyword>
<dbReference type="EMBL" id="BPLQ01003864">
    <property type="protein sequence ID" value="GIY03911.1"/>
    <property type="molecule type" value="Genomic_DNA"/>
</dbReference>
<gene>
    <name evidence="1" type="ORF">CDAR_468461</name>
</gene>
<evidence type="ECO:0000313" key="2">
    <source>
        <dbReference type="Proteomes" id="UP001054837"/>
    </source>
</evidence>
<dbReference type="AlphaFoldDB" id="A0AAV4Q750"/>
<evidence type="ECO:0000313" key="1">
    <source>
        <dbReference type="EMBL" id="GIY03911.1"/>
    </source>
</evidence>
<sequence length="123" mass="13523">MSEITIKNNTGNYLLESIPSHEEGRSGNFILSSNCTESEFPGVEEIARRGRFPAESLSLFLQKTRSSEGVTGLDKRGIRRICVASDVICTQPFHMVTGRAFRKAYCCASVNPLGSLPRCPEVP</sequence>
<dbReference type="Proteomes" id="UP001054837">
    <property type="component" value="Unassembled WGS sequence"/>
</dbReference>
<name>A0AAV4Q750_9ARAC</name>
<proteinExistence type="predicted"/>
<comment type="caution">
    <text evidence="1">The sequence shown here is derived from an EMBL/GenBank/DDBJ whole genome shotgun (WGS) entry which is preliminary data.</text>
</comment>